<evidence type="ECO:0000313" key="3">
    <source>
        <dbReference type="Proteomes" id="UP000332933"/>
    </source>
</evidence>
<dbReference type="EMBL" id="VJMH01004388">
    <property type="protein sequence ID" value="KAF0703083.1"/>
    <property type="molecule type" value="Genomic_DNA"/>
</dbReference>
<keyword evidence="3" id="KW-1185">Reference proteome</keyword>
<sequence length="134" mass="15291">MAPCTSKRYCDTQMARTLCTAKTRAPSTFPFLTPCEFGQSWLESTLDMTWLSDADELAVWHAAGIMFWQSELTNGLQEETITIENALGLATTLTINSVDESHGMDDWESIRWARQRSNVLLPRFQLVYYAVQPY</sequence>
<protein>
    <submittedName>
        <fullName evidence="2">Aste57867_7697 protein</fullName>
    </submittedName>
</protein>
<proteinExistence type="predicted"/>
<dbReference type="Proteomes" id="UP000332933">
    <property type="component" value="Unassembled WGS sequence"/>
</dbReference>
<reference evidence="2 3" key="1">
    <citation type="submission" date="2019-03" db="EMBL/GenBank/DDBJ databases">
        <authorList>
            <person name="Gaulin E."/>
            <person name="Dumas B."/>
        </authorList>
    </citation>
    <scope>NUCLEOTIDE SEQUENCE [LARGE SCALE GENOMIC DNA]</scope>
    <source>
        <strain evidence="2">CBS 568.67</strain>
    </source>
</reference>
<accession>A0A485KIN1</accession>
<gene>
    <name evidence="2" type="primary">Aste57867_7697</name>
    <name evidence="1" type="ORF">As57867_007668</name>
    <name evidence="2" type="ORF">ASTE57867_7697</name>
</gene>
<name>A0A485KIN1_9STRA</name>
<dbReference type="AlphaFoldDB" id="A0A485KIN1"/>
<reference evidence="1" key="2">
    <citation type="submission" date="2019-06" db="EMBL/GenBank/DDBJ databases">
        <title>Genomics analysis of Aphanomyces spp. identifies a new class of oomycete effector associated with host adaptation.</title>
        <authorList>
            <person name="Gaulin E."/>
        </authorList>
    </citation>
    <scope>NUCLEOTIDE SEQUENCE</scope>
    <source>
        <strain evidence="1">CBS 578.67</strain>
    </source>
</reference>
<organism evidence="2 3">
    <name type="scientific">Aphanomyces stellatus</name>
    <dbReference type="NCBI Taxonomy" id="120398"/>
    <lineage>
        <taxon>Eukaryota</taxon>
        <taxon>Sar</taxon>
        <taxon>Stramenopiles</taxon>
        <taxon>Oomycota</taxon>
        <taxon>Saprolegniomycetes</taxon>
        <taxon>Saprolegniales</taxon>
        <taxon>Verrucalvaceae</taxon>
        <taxon>Aphanomyces</taxon>
    </lineage>
</organism>
<dbReference type="EMBL" id="CAADRA010004404">
    <property type="protein sequence ID" value="VFT84600.1"/>
    <property type="molecule type" value="Genomic_DNA"/>
</dbReference>
<evidence type="ECO:0000313" key="1">
    <source>
        <dbReference type="EMBL" id="KAF0703083.1"/>
    </source>
</evidence>
<evidence type="ECO:0000313" key="2">
    <source>
        <dbReference type="EMBL" id="VFT84600.1"/>
    </source>
</evidence>